<dbReference type="EMBL" id="NPDT01000002">
    <property type="protein sequence ID" value="PJZ66118.1"/>
    <property type="molecule type" value="Genomic_DNA"/>
</dbReference>
<dbReference type="Pfam" id="PF14326">
    <property type="entry name" value="DUF4384"/>
    <property type="match status" value="1"/>
</dbReference>
<dbReference type="InterPro" id="IPR025493">
    <property type="entry name" value="DUF4384"/>
</dbReference>
<dbReference type="AlphaFoldDB" id="A0A2M9ZCJ0"/>
<feature type="domain" description="DUF4384" evidence="1">
    <location>
        <begin position="211"/>
        <end position="290"/>
    </location>
</feature>
<name>A0A2M9ZCJ0_9LEPT</name>
<dbReference type="RefSeq" id="WP_100758381.1">
    <property type="nucleotide sequence ID" value="NZ_NPDT01000002.1"/>
</dbReference>
<organism evidence="2 3">
    <name type="scientific">Leptospira wolffii</name>
    <dbReference type="NCBI Taxonomy" id="409998"/>
    <lineage>
        <taxon>Bacteria</taxon>
        <taxon>Pseudomonadati</taxon>
        <taxon>Spirochaetota</taxon>
        <taxon>Spirochaetia</taxon>
        <taxon>Leptospirales</taxon>
        <taxon>Leptospiraceae</taxon>
        <taxon>Leptospira</taxon>
    </lineage>
</organism>
<dbReference type="PANTHER" id="PTHR36194">
    <property type="entry name" value="S-LAYER-LIKE PROTEIN"/>
    <property type="match status" value="1"/>
</dbReference>
<evidence type="ECO:0000313" key="3">
    <source>
        <dbReference type="Proteomes" id="UP000231912"/>
    </source>
</evidence>
<gene>
    <name evidence="2" type="ORF">CH371_07430</name>
</gene>
<sequence>MKEVFSNSTQEGKSPGTVFQPDSRFLKKIFFFSYASILFFCASPPPIAETPSPKISKRSETALKFLDKFNIALIFSGQNSSELEDELKIALLKSERVNLIDRQKTADALNELSLNQTGITDPKNAPKLGKILSAQKLVYLKSSTPDRWSLELADVETSKLEFVRNIKKGNSERVFQELAGFLTQNLLVRNLSILKPKNPNIKVSLISTKNVYKENESVGFAVTASEDCYIYLILLQSDGETILLFPNTFTPENFVRGNNPIQIPDGKSGYILAAGEPFGTDTLKVIASKSQLDLFRTKPYGDSPFGRILEPVESVNRGIKIIQTSVSEGDWNVAEMNITTKEN</sequence>
<proteinExistence type="predicted"/>
<dbReference type="Gene3D" id="3.40.50.10610">
    <property type="entry name" value="ABC-type transport auxiliary lipoprotein component"/>
    <property type="match status" value="1"/>
</dbReference>
<comment type="caution">
    <text evidence="2">The sequence shown here is derived from an EMBL/GenBank/DDBJ whole genome shotgun (WGS) entry which is preliminary data.</text>
</comment>
<evidence type="ECO:0000259" key="1">
    <source>
        <dbReference type="Pfam" id="PF14326"/>
    </source>
</evidence>
<dbReference type="PANTHER" id="PTHR36194:SF1">
    <property type="entry name" value="S-LAYER-LIKE PROTEIN"/>
    <property type="match status" value="1"/>
</dbReference>
<evidence type="ECO:0000313" key="2">
    <source>
        <dbReference type="EMBL" id="PJZ66118.1"/>
    </source>
</evidence>
<dbReference type="Proteomes" id="UP000231912">
    <property type="component" value="Unassembled WGS sequence"/>
</dbReference>
<accession>A0A2M9ZCJ0</accession>
<reference evidence="2 3" key="1">
    <citation type="submission" date="2017-07" db="EMBL/GenBank/DDBJ databases">
        <title>Leptospira spp. isolated from tropical soils.</title>
        <authorList>
            <person name="Thibeaux R."/>
            <person name="Iraola G."/>
            <person name="Ferres I."/>
            <person name="Bierque E."/>
            <person name="Girault D."/>
            <person name="Soupe-Gilbert M.-E."/>
            <person name="Picardeau M."/>
            <person name="Goarant C."/>
        </authorList>
    </citation>
    <scope>NUCLEOTIDE SEQUENCE [LARGE SCALE GENOMIC DNA]</scope>
    <source>
        <strain evidence="2 3">FH2-C-A2</strain>
    </source>
</reference>
<protein>
    <recommendedName>
        <fullName evidence="1">DUF4384 domain-containing protein</fullName>
    </recommendedName>
</protein>